<reference evidence="5" key="1">
    <citation type="submission" date="2022-12" db="EMBL/GenBank/DDBJ databases">
        <title>Chromosome-level genome assembly of the bean flower thrips Megalurothrips usitatus.</title>
        <authorList>
            <person name="Ma L."/>
            <person name="Liu Q."/>
            <person name="Li H."/>
            <person name="Cai W."/>
        </authorList>
    </citation>
    <scope>NUCLEOTIDE SEQUENCE</scope>
    <source>
        <strain evidence="5">Cailab_2022a</strain>
    </source>
</reference>
<sequence>MPSYELAILFRALAKDKLAEAMKTTAGLIFEEGGIIRKLNNLGLQPTPYKMRSHGQWFKQANYFVYEFDIPASSVSNLKNELQKREFIVRNLIFSPVTPISPEECLLEEEMQIAPFRKDVQMMLKKAKENEAERMRSKVKPNHGLDFEPLPL</sequence>
<dbReference type="EMBL" id="JAPTSV010000001">
    <property type="protein sequence ID" value="KAJ1531719.1"/>
    <property type="molecule type" value="Genomic_DNA"/>
</dbReference>
<evidence type="ECO:0000256" key="4">
    <source>
        <dbReference type="SAM" id="MobiDB-lite"/>
    </source>
</evidence>
<accession>A0AAV7XYA0</accession>
<dbReference type="InterPro" id="IPR000529">
    <property type="entry name" value="Ribosomal_bS6"/>
</dbReference>
<dbReference type="Gene3D" id="3.30.70.60">
    <property type="match status" value="1"/>
</dbReference>
<comment type="caution">
    <text evidence="5">The sequence shown here is derived from an EMBL/GenBank/DDBJ whole genome shotgun (WGS) entry which is preliminary data.</text>
</comment>
<evidence type="ECO:0000313" key="6">
    <source>
        <dbReference type="Proteomes" id="UP001075354"/>
    </source>
</evidence>
<dbReference type="SUPFAM" id="SSF54995">
    <property type="entry name" value="Ribosomal protein S6"/>
    <property type="match status" value="1"/>
</dbReference>
<protein>
    <recommendedName>
        <fullName evidence="2">Small ribosomal subunit protein bS6m</fullName>
    </recommendedName>
    <alternativeName>
        <fullName evidence="3">28S ribosomal protein S6, mitochondrial</fullName>
    </alternativeName>
</protein>
<evidence type="ECO:0000313" key="5">
    <source>
        <dbReference type="EMBL" id="KAJ1531719.1"/>
    </source>
</evidence>
<name>A0AAV7XYA0_9NEOP</name>
<dbReference type="GO" id="GO:0070181">
    <property type="term" value="F:small ribosomal subunit rRNA binding"/>
    <property type="evidence" value="ECO:0007669"/>
    <property type="project" value="TreeGrafter"/>
</dbReference>
<dbReference type="Pfam" id="PF01250">
    <property type="entry name" value="Ribosomal_S6"/>
    <property type="match status" value="1"/>
</dbReference>
<evidence type="ECO:0000256" key="3">
    <source>
        <dbReference type="ARBA" id="ARBA00035365"/>
    </source>
</evidence>
<dbReference type="AlphaFoldDB" id="A0AAV7XYA0"/>
<comment type="similarity">
    <text evidence="1">Belongs to the bacterial ribosomal protein bS6 family.</text>
</comment>
<keyword evidence="6" id="KW-1185">Reference proteome</keyword>
<proteinExistence type="inferred from homology"/>
<dbReference type="InterPro" id="IPR014717">
    <property type="entry name" value="Transl_elong_EF1B/ribsomal_bS6"/>
</dbReference>
<evidence type="ECO:0000256" key="1">
    <source>
        <dbReference type="ARBA" id="ARBA00009512"/>
    </source>
</evidence>
<organism evidence="5 6">
    <name type="scientific">Megalurothrips usitatus</name>
    <name type="common">bean blossom thrips</name>
    <dbReference type="NCBI Taxonomy" id="439358"/>
    <lineage>
        <taxon>Eukaryota</taxon>
        <taxon>Metazoa</taxon>
        <taxon>Ecdysozoa</taxon>
        <taxon>Arthropoda</taxon>
        <taxon>Hexapoda</taxon>
        <taxon>Insecta</taxon>
        <taxon>Pterygota</taxon>
        <taxon>Neoptera</taxon>
        <taxon>Paraneoptera</taxon>
        <taxon>Thysanoptera</taxon>
        <taxon>Terebrantia</taxon>
        <taxon>Thripoidea</taxon>
        <taxon>Thripidae</taxon>
        <taxon>Megalurothrips</taxon>
    </lineage>
</organism>
<dbReference type="CDD" id="cd15465">
    <property type="entry name" value="bS6_mito"/>
    <property type="match status" value="1"/>
</dbReference>
<dbReference type="PANTHER" id="PTHR21011">
    <property type="entry name" value="MITOCHONDRIAL 28S RIBOSOMAL PROTEIN S6"/>
    <property type="match status" value="1"/>
</dbReference>
<dbReference type="PANTHER" id="PTHR21011:SF1">
    <property type="entry name" value="SMALL RIBOSOMAL SUBUNIT PROTEIN BS6M"/>
    <property type="match status" value="1"/>
</dbReference>
<dbReference type="GO" id="GO:0006412">
    <property type="term" value="P:translation"/>
    <property type="evidence" value="ECO:0007669"/>
    <property type="project" value="InterPro"/>
</dbReference>
<dbReference type="Proteomes" id="UP001075354">
    <property type="component" value="Chromosome 1"/>
</dbReference>
<dbReference type="GO" id="GO:0003735">
    <property type="term" value="F:structural constituent of ribosome"/>
    <property type="evidence" value="ECO:0007669"/>
    <property type="project" value="InterPro"/>
</dbReference>
<dbReference type="InterPro" id="IPR035980">
    <property type="entry name" value="Ribosomal_bS6_sf"/>
</dbReference>
<dbReference type="GO" id="GO:0005763">
    <property type="term" value="C:mitochondrial small ribosomal subunit"/>
    <property type="evidence" value="ECO:0007669"/>
    <property type="project" value="TreeGrafter"/>
</dbReference>
<gene>
    <name evidence="5" type="ORF">ONE63_000385</name>
</gene>
<evidence type="ECO:0000256" key="2">
    <source>
        <dbReference type="ARBA" id="ARBA00035170"/>
    </source>
</evidence>
<feature type="region of interest" description="Disordered" evidence="4">
    <location>
        <begin position="131"/>
        <end position="152"/>
    </location>
</feature>